<sequence>MCSFINGVIVIRHTVVAAIEIDTGIALEDIGSLCRI</sequence>
<reference evidence="1" key="1">
    <citation type="journal article" date="2014" name="Gene">
        <title>Genome-guided analysis of transformation efficiency and carbon dioxide assimilation by Moorella thermoacetica Y72.</title>
        <authorList>
            <person name="Tsukahara K."/>
            <person name="Kita A."/>
            <person name="Nakashimada Y."/>
            <person name="Hoshino T."/>
            <person name="Murakami K."/>
        </authorList>
    </citation>
    <scope>NUCLEOTIDE SEQUENCE [LARGE SCALE GENOMIC DNA]</scope>
    <source>
        <strain evidence="1">Y72</strain>
    </source>
</reference>
<accession>A0A0S6UDT3</accession>
<name>A0A0S6UDT3_NEOTH</name>
<evidence type="ECO:0000313" key="1">
    <source>
        <dbReference type="EMBL" id="GAF26404.1"/>
    </source>
</evidence>
<organism evidence="1">
    <name type="scientific">Moorella thermoacetica Y72</name>
    <dbReference type="NCBI Taxonomy" id="1325331"/>
    <lineage>
        <taxon>Bacteria</taxon>
        <taxon>Bacillati</taxon>
        <taxon>Bacillota</taxon>
        <taxon>Clostridia</taxon>
        <taxon>Neomoorellales</taxon>
        <taxon>Neomoorellaceae</taxon>
        <taxon>Neomoorella</taxon>
    </lineage>
</organism>
<protein>
    <submittedName>
        <fullName evidence="1">Uncharacterized protein</fullName>
    </submittedName>
</protein>
<gene>
    <name evidence="1" type="ORF">MTY_1744</name>
</gene>
<dbReference type="EMBL" id="DF238840">
    <property type="protein sequence ID" value="GAF26404.1"/>
    <property type="molecule type" value="Genomic_DNA"/>
</dbReference>
<proteinExistence type="predicted"/>
<dbReference type="Proteomes" id="UP000063718">
    <property type="component" value="Unassembled WGS sequence"/>
</dbReference>
<dbReference type="AlphaFoldDB" id="A0A0S6UDT3"/>